<evidence type="ECO:0000313" key="4">
    <source>
        <dbReference type="Proteomes" id="UP001151582"/>
    </source>
</evidence>
<evidence type="ECO:0000256" key="2">
    <source>
        <dbReference type="SAM" id="Phobius"/>
    </source>
</evidence>
<dbReference type="Proteomes" id="UP001151582">
    <property type="component" value="Unassembled WGS sequence"/>
</dbReference>
<feature type="transmembrane region" description="Helical" evidence="2">
    <location>
        <begin position="389"/>
        <end position="415"/>
    </location>
</feature>
<sequence length="671" mass="72719">MLTSIQWNNVPSRQGRPNLNRLWALLILLLICWPNAVVRLTAHASLIVPSTTNVNAIATSEAQWFQAYQFFDDDRPVDVQPYSAHAFPFNVSDSCTLTIPTDFAVRLNASAVAPSSRSGIEANMTSPTRVIGYVSWELAQAANCQQYVQLVAQLPLLREAVNSRQRNPDGASVTLTAMVLATSASNATKFGGFDAGIYGSYRAPRLSSDVALLLTSRETIPALAKAVQSIAVAETDNHDEGKVSGKSAVRGFVPVTVVADRGPWNALLDKSGFKAQRWLFFSLQLLGALILAGKWGAALYRHRGHINRVRMWWGLVVLALVANLAIPLEGYLSPAQGGIHLAVQSLLLIGTCPLYWKWLKTCQQLRQATLGNIHPYHNLLSRMMTSRRIVALVSAVKGIVVMAALALGLGILLWFVAIVGGTPVYALWHVAQCTLLYAGLPLLALQVILFAVIVADTLQPTVQMTLTPAVRYAFRQFSLVCSTVVVGQVCIALALVFTYAAVQQASPALYVLRIVFYYLGVMILATSSLIPVSMAHYSDIATAATTIASAGAMGTRGEAGERRRPLSLYSQAASHRASQASSLGGLASEKPRLWQSRFTAVSLPTIQFPNRVLGRRRPGQHRQGLGSSLSSPSSRKPSRLTKDGIFEPTRRSEDTKAFVPLDQQSGCFSSP</sequence>
<feature type="transmembrane region" description="Helical" evidence="2">
    <location>
        <begin position="278"/>
        <end position="300"/>
    </location>
</feature>
<feature type="transmembrane region" description="Helical" evidence="2">
    <location>
        <begin position="479"/>
        <end position="502"/>
    </location>
</feature>
<feature type="transmembrane region" description="Helical" evidence="2">
    <location>
        <begin position="312"/>
        <end position="332"/>
    </location>
</feature>
<reference evidence="3" key="1">
    <citation type="submission" date="2022-07" db="EMBL/GenBank/DDBJ databases">
        <title>Phylogenomic reconstructions and comparative analyses of Kickxellomycotina fungi.</title>
        <authorList>
            <person name="Reynolds N.K."/>
            <person name="Stajich J.E."/>
            <person name="Barry K."/>
            <person name="Grigoriev I.V."/>
            <person name="Crous P."/>
            <person name="Smith M.E."/>
        </authorList>
    </citation>
    <scope>NUCLEOTIDE SEQUENCE</scope>
    <source>
        <strain evidence="3">RSA 567</strain>
    </source>
</reference>
<feature type="transmembrane region" description="Helical" evidence="2">
    <location>
        <begin position="508"/>
        <end position="530"/>
    </location>
</feature>
<dbReference type="EMBL" id="JANBQB010000387">
    <property type="protein sequence ID" value="KAJ1976941.1"/>
    <property type="molecule type" value="Genomic_DNA"/>
</dbReference>
<comment type="caution">
    <text evidence="3">The sequence shown here is derived from an EMBL/GenBank/DDBJ whole genome shotgun (WGS) entry which is preliminary data.</text>
</comment>
<keyword evidence="2" id="KW-0812">Transmembrane</keyword>
<dbReference type="AlphaFoldDB" id="A0A9W8B3V5"/>
<feature type="transmembrane region" description="Helical" evidence="2">
    <location>
        <begin position="435"/>
        <end position="458"/>
    </location>
</feature>
<keyword evidence="4" id="KW-1185">Reference proteome</keyword>
<accession>A0A9W8B3V5</accession>
<name>A0A9W8B3V5_9FUNG</name>
<protein>
    <submittedName>
        <fullName evidence="3">Uncharacterized protein</fullName>
    </submittedName>
</protein>
<evidence type="ECO:0000256" key="1">
    <source>
        <dbReference type="SAM" id="MobiDB-lite"/>
    </source>
</evidence>
<keyword evidence="2" id="KW-0472">Membrane</keyword>
<feature type="compositionally biased region" description="Polar residues" evidence="1">
    <location>
        <begin position="662"/>
        <end position="671"/>
    </location>
</feature>
<feature type="compositionally biased region" description="Basic and acidic residues" evidence="1">
    <location>
        <begin position="640"/>
        <end position="656"/>
    </location>
</feature>
<feature type="transmembrane region" description="Helical" evidence="2">
    <location>
        <begin position="338"/>
        <end position="356"/>
    </location>
</feature>
<organism evidence="3 4">
    <name type="scientific">Dimargaris verticillata</name>
    <dbReference type="NCBI Taxonomy" id="2761393"/>
    <lineage>
        <taxon>Eukaryota</taxon>
        <taxon>Fungi</taxon>
        <taxon>Fungi incertae sedis</taxon>
        <taxon>Zoopagomycota</taxon>
        <taxon>Kickxellomycotina</taxon>
        <taxon>Dimargaritomycetes</taxon>
        <taxon>Dimargaritales</taxon>
        <taxon>Dimargaritaceae</taxon>
        <taxon>Dimargaris</taxon>
    </lineage>
</organism>
<proteinExistence type="predicted"/>
<keyword evidence="2" id="KW-1133">Transmembrane helix</keyword>
<feature type="region of interest" description="Disordered" evidence="1">
    <location>
        <begin position="611"/>
        <end position="671"/>
    </location>
</feature>
<dbReference type="OrthoDB" id="5571248at2759"/>
<gene>
    <name evidence="3" type="ORF">H4R34_003787</name>
</gene>
<evidence type="ECO:0000313" key="3">
    <source>
        <dbReference type="EMBL" id="KAJ1976941.1"/>
    </source>
</evidence>